<dbReference type="EMBL" id="MT142062">
    <property type="protein sequence ID" value="QJA73931.1"/>
    <property type="molecule type" value="Genomic_DNA"/>
</dbReference>
<reference evidence="3" key="1">
    <citation type="submission" date="2020-03" db="EMBL/GenBank/DDBJ databases">
        <title>The deep terrestrial virosphere.</title>
        <authorList>
            <person name="Holmfeldt K."/>
            <person name="Nilsson E."/>
            <person name="Simone D."/>
            <person name="Lopez-Fernandez M."/>
            <person name="Wu X."/>
            <person name="de Brujin I."/>
            <person name="Lundin D."/>
            <person name="Andersson A."/>
            <person name="Bertilsson S."/>
            <person name="Dopson M."/>
        </authorList>
    </citation>
    <scope>NUCLEOTIDE SEQUENCE</scope>
    <source>
        <strain evidence="2">MM415A02158</strain>
        <strain evidence="3">MM415B02527</strain>
    </source>
</reference>
<feature type="coiled-coil region" evidence="1">
    <location>
        <begin position="6"/>
        <end position="33"/>
    </location>
</feature>
<sequence>MTLELIKKKDKAIRELDRKVFDLKKENRKLYNQVIMFEQMIEMYQTPIYD</sequence>
<dbReference type="EMBL" id="MT142855">
    <property type="protein sequence ID" value="QJA89585.1"/>
    <property type="molecule type" value="Genomic_DNA"/>
</dbReference>
<protein>
    <submittedName>
        <fullName evidence="3">Uncharacterized protein</fullName>
    </submittedName>
</protein>
<organism evidence="3">
    <name type="scientific">viral metagenome</name>
    <dbReference type="NCBI Taxonomy" id="1070528"/>
    <lineage>
        <taxon>unclassified sequences</taxon>
        <taxon>metagenomes</taxon>
        <taxon>organismal metagenomes</taxon>
    </lineage>
</organism>
<name>A0A6M3L8Q7_9ZZZZ</name>
<accession>A0A6M3L8Q7</accession>
<proteinExistence type="predicted"/>
<dbReference type="AlphaFoldDB" id="A0A6M3L8Q7"/>
<gene>
    <name evidence="2" type="ORF">MM415A02158_0014</name>
    <name evidence="3" type="ORF">MM415B02527_0009</name>
</gene>
<evidence type="ECO:0000256" key="1">
    <source>
        <dbReference type="SAM" id="Coils"/>
    </source>
</evidence>
<evidence type="ECO:0000313" key="3">
    <source>
        <dbReference type="EMBL" id="QJA89585.1"/>
    </source>
</evidence>
<keyword evidence="1" id="KW-0175">Coiled coil</keyword>
<evidence type="ECO:0000313" key="2">
    <source>
        <dbReference type="EMBL" id="QJA73931.1"/>
    </source>
</evidence>